<dbReference type="AlphaFoldDB" id="A0A318TB42"/>
<gene>
    <name evidence="5" type="ORF">C7477_101117</name>
</gene>
<feature type="domain" description="Type I restriction modification DNA specificity" evidence="4">
    <location>
        <begin position="277"/>
        <end position="376"/>
    </location>
</feature>
<evidence type="ECO:0000313" key="6">
    <source>
        <dbReference type="Proteomes" id="UP000247454"/>
    </source>
</evidence>
<keyword evidence="2" id="KW-0680">Restriction system</keyword>
<protein>
    <submittedName>
        <fullName evidence="5">Type I restriction enzyme S subunit</fullName>
    </submittedName>
</protein>
<dbReference type="PANTHER" id="PTHR30408">
    <property type="entry name" value="TYPE-1 RESTRICTION ENZYME ECOKI SPECIFICITY PROTEIN"/>
    <property type="match status" value="1"/>
</dbReference>
<keyword evidence="6" id="KW-1185">Reference proteome</keyword>
<evidence type="ECO:0000256" key="2">
    <source>
        <dbReference type="ARBA" id="ARBA00022747"/>
    </source>
</evidence>
<dbReference type="EMBL" id="QJTF01000001">
    <property type="protein sequence ID" value="PYE90445.1"/>
    <property type="molecule type" value="Genomic_DNA"/>
</dbReference>
<dbReference type="Gene3D" id="3.90.220.20">
    <property type="entry name" value="DNA methylase specificity domains"/>
    <property type="match status" value="2"/>
</dbReference>
<dbReference type="InterPro" id="IPR000055">
    <property type="entry name" value="Restrct_endonuc_typeI_TRD"/>
</dbReference>
<dbReference type="CDD" id="cd17246">
    <property type="entry name" value="RMtype1_S_SonII-TRD2-CR2_like"/>
    <property type="match status" value="1"/>
</dbReference>
<dbReference type="InterPro" id="IPR044946">
    <property type="entry name" value="Restrct_endonuc_typeI_TRD_sf"/>
</dbReference>
<dbReference type="Proteomes" id="UP000247454">
    <property type="component" value="Unassembled WGS sequence"/>
</dbReference>
<keyword evidence="3" id="KW-0238">DNA-binding</keyword>
<comment type="caution">
    <text evidence="5">The sequence shown here is derived from an EMBL/GenBank/DDBJ whole genome shotgun (WGS) entry which is preliminary data.</text>
</comment>
<evidence type="ECO:0000256" key="1">
    <source>
        <dbReference type="ARBA" id="ARBA00010923"/>
    </source>
</evidence>
<dbReference type="GO" id="GO:0003677">
    <property type="term" value="F:DNA binding"/>
    <property type="evidence" value="ECO:0007669"/>
    <property type="project" value="UniProtKB-KW"/>
</dbReference>
<name>A0A318TB42_9HYPH</name>
<dbReference type="OrthoDB" id="164285at2"/>
<dbReference type="RefSeq" id="WP_110747573.1">
    <property type="nucleotide sequence ID" value="NZ_QJTF01000001.1"/>
</dbReference>
<reference evidence="5 6" key="1">
    <citation type="submission" date="2018-06" db="EMBL/GenBank/DDBJ databases">
        <title>Genomic Encyclopedia of Type Strains, Phase III (KMG-III): the genomes of soil and plant-associated and newly described type strains.</title>
        <authorList>
            <person name="Whitman W."/>
        </authorList>
    </citation>
    <scope>NUCLEOTIDE SEQUENCE [LARGE SCALE GENOMIC DNA]</scope>
    <source>
        <strain evidence="5 6">ORS 1419</strain>
    </source>
</reference>
<sequence length="415" mass="45621">MSREVPEGWQQVTIGQVADINPENLAANTASDFLLKYIDVATVGGPSVMSEPRLIAFAEAPSRARKKVQQGDILVSTVRPYLRSFCKVSLRDSNLVASTAFAVLRSKTNVDGDFLYQHVLGDSFVKHLTPRMKGSNYPAVTASDVEAYDFLLPPLHEQRRIAEILSSVDEAIAATRAVIEQTKKVRSELLASQFPLELELDQDSTTGSGHFNGWKISPASYVCTDIIDCKNRTPPLVERGYAVVRTPNVRNGRFHSAGLQFTDPDSFREWTARGLPKSGDVLFTREAPYGEVCLAPVMEFCLGQRMMFLRPDLNKITSAYLVYALQSASVKKEMFRRAGGSTVGHLRVKDVRDLPIPVAPMEQQLVIAKMLGALDQSVNENSGALGGLETLKSALMSDLLTGRKRVTDTLPMAAE</sequence>
<proteinExistence type="inferred from homology"/>
<accession>A0A318TB42</accession>
<comment type="similarity">
    <text evidence="1">Belongs to the type-I restriction system S methylase family.</text>
</comment>
<evidence type="ECO:0000256" key="3">
    <source>
        <dbReference type="ARBA" id="ARBA00023125"/>
    </source>
</evidence>
<evidence type="ECO:0000259" key="4">
    <source>
        <dbReference type="Pfam" id="PF01420"/>
    </source>
</evidence>
<organism evidence="5 6">
    <name type="scientific">Phyllobacterium leguminum</name>
    <dbReference type="NCBI Taxonomy" id="314237"/>
    <lineage>
        <taxon>Bacteria</taxon>
        <taxon>Pseudomonadati</taxon>
        <taxon>Pseudomonadota</taxon>
        <taxon>Alphaproteobacteria</taxon>
        <taxon>Hyphomicrobiales</taxon>
        <taxon>Phyllobacteriaceae</taxon>
        <taxon>Phyllobacterium</taxon>
    </lineage>
</organism>
<dbReference type="Pfam" id="PF01420">
    <property type="entry name" value="Methylase_S"/>
    <property type="match status" value="2"/>
</dbReference>
<dbReference type="GO" id="GO:0009307">
    <property type="term" value="P:DNA restriction-modification system"/>
    <property type="evidence" value="ECO:0007669"/>
    <property type="project" value="UniProtKB-KW"/>
</dbReference>
<dbReference type="SUPFAM" id="SSF116734">
    <property type="entry name" value="DNA methylase specificity domain"/>
    <property type="match status" value="2"/>
</dbReference>
<dbReference type="InterPro" id="IPR052021">
    <property type="entry name" value="Type-I_RS_S_subunit"/>
</dbReference>
<dbReference type="PANTHER" id="PTHR30408:SF12">
    <property type="entry name" value="TYPE I RESTRICTION ENZYME MJAVIII SPECIFICITY SUBUNIT"/>
    <property type="match status" value="1"/>
</dbReference>
<feature type="domain" description="Type I restriction modification DNA specificity" evidence="4">
    <location>
        <begin position="6"/>
        <end position="180"/>
    </location>
</feature>
<evidence type="ECO:0000313" key="5">
    <source>
        <dbReference type="EMBL" id="PYE90445.1"/>
    </source>
</evidence>